<evidence type="ECO:0000313" key="3">
    <source>
        <dbReference type="Proteomes" id="UP001304300"/>
    </source>
</evidence>
<dbReference type="AlphaFoldDB" id="A0AAQ3LCE4"/>
<keyword evidence="1" id="KW-0812">Transmembrane</keyword>
<name>A0AAQ3LCE4_9BACT</name>
<keyword evidence="1" id="KW-0472">Membrane</keyword>
<dbReference type="EMBL" id="CP136920">
    <property type="protein sequence ID" value="WOO43100.1"/>
    <property type="molecule type" value="Genomic_DNA"/>
</dbReference>
<reference evidence="2 3" key="1">
    <citation type="submission" date="2023-10" db="EMBL/GenBank/DDBJ databases">
        <title>Rubellicoccus peritrichatus gen. nov., sp. nov., isolated from an algae of coral reef tank.</title>
        <authorList>
            <person name="Luo J."/>
        </authorList>
    </citation>
    <scope>NUCLEOTIDE SEQUENCE [LARGE SCALE GENOMIC DNA]</scope>
    <source>
        <strain evidence="2 3">CR14</strain>
    </source>
</reference>
<protein>
    <submittedName>
        <fullName evidence="2">Uncharacterized protein</fullName>
    </submittedName>
</protein>
<proteinExistence type="predicted"/>
<evidence type="ECO:0000313" key="2">
    <source>
        <dbReference type="EMBL" id="WOO43100.1"/>
    </source>
</evidence>
<keyword evidence="3" id="KW-1185">Reference proteome</keyword>
<keyword evidence="1" id="KW-1133">Transmembrane helix</keyword>
<dbReference type="KEGG" id="puo:RZN69_08340"/>
<feature type="transmembrane region" description="Helical" evidence="1">
    <location>
        <begin position="60"/>
        <end position="83"/>
    </location>
</feature>
<gene>
    <name evidence="2" type="ORF">RZN69_08340</name>
</gene>
<dbReference type="RefSeq" id="WP_317835638.1">
    <property type="nucleotide sequence ID" value="NZ_CP136920.1"/>
</dbReference>
<accession>A0AAQ3LCE4</accession>
<sequence length="218" mass="24537">MRDPIEEALRQVKDIQNRMLDKQRFKGYSGRARALGGCFALMAAMLVSLTSQPIDSMRVLYAWGAVFAFAASINFGALVYWFLSDPEVERDWRRVRPLVAVLPSLVVGFILTVTLVERGAFELLYGVWMLIYGLANFASRAVLPDGIRWAGWYYVLAGSYFLIFPTTAFTAPLAAGAVFFIGEWVAGLILHYDEHPENTVWAFLGLPNLLNSDEQKER</sequence>
<feature type="transmembrane region" description="Helical" evidence="1">
    <location>
        <begin position="123"/>
        <end position="143"/>
    </location>
</feature>
<feature type="transmembrane region" description="Helical" evidence="1">
    <location>
        <begin position="95"/>
        <end position="117"/>
    </location>
</feature>
<feature type="transmembrane region" description="Helical" evidence="1">
    <location>
        <begin position="34"/>
        <end position="54"/>
    </location>
</feature>
<organism evidence="2 3">
    <name type="scientific">Rubellicoccus peritrichatus</name>
    <dbReference type="NCBI Taxonomy" id="3080537"/>
    <lineage>
        <taxon>Bacteria</taxon>
        <taxon>Pseudomonadati</taxon>
        <taxon>Verrucomicrobiota</taxon>
        <taxon>Opitutia</taxon>
        <taxon>Puniceicoccales</taxon>
        <taxon>Cerasicoccaceae</taxon>
        <taxon>Rubellicoccus</taxon>
    </lineage>
</organism>
<feature type="transmembrane region" description="Helical" evidence="1">
    <location>
        <begin position="155"/>
        <end position="181"/>
    </location>
</feature>
<evidence type="ECO:0000256" key="1">
    <source>
        <dbReference type="SAM" id="Phobius"/>
    </source>
</evidence>
<dbReference type="Proteomes" id="UP001304300">
    <property type="component" value="Chromosome"/>
</dbReference>